<comment type="caution">
    <text evidence="2">The sequence shown here is derived from an EMBL/GenBank/DDBJ whole genome shotgun (WGS) entry which is preliminary data.</text>
</comment>
<reference evidence="2" key="1">
    <citation type="submission" date="2021-04" db="EMBL/GenBank/DDBJ databases">
        <title>Genome sequence of Serratia sp. arafor3.</title>
        <authorList>
            <person name="Besaury L."/>
        </authorList>
    </citation>
    <scope>NUCLEOTIDE SEQUENCE</scope>
    <source>
        <strain evidence="2">Arafor3</strain>
    </source>
</reference>
<dbReference type="NCBIfam" id="TIGR04366">
    <property type="entry name" value="cupin_WbuC"/>
    <property type="match status" value="1"/>
</dbReference>
<dbReference type="SUPFAM" id="SSF51182">
    <property type="entry name" value="RmlC-like cupins"/>
    <property type="match status" value="1"/>
</dbReference>
<dbReference type="Pfam" id="PF19480">
    <property type="entry name" value="DUF6016"/>
    <property type="match status" value="1"/>
</dbReference>
<organism evidence="2 3">
    <name type="scientific">Serratia silvae</name>
    <dbReference type="NCBI Taxonomy" id="2824122"/>
    <lineage>
        <taxon>Bacteria</taxon>
        <taxon>Pseudomonadati</taxon>
        <taxon>Pseudomonadota</taxon>
        <taxon>Gammaproteobacteria</taxon>
        <taxon>Enterobacterales</taxon>
        <taxon>Yersiniaceae</taxon>
        <taxon>Serratia</taxon>
    </lineage>
</organism>
<proteinExistence type="predicted"/>
<gene>
    <name evidence="2" type="ORF">KAJ71_06770</name>
</gene>
<dbReference type="InterPro" id="IPR046058">
    <property type="entry name" value="WbuC_cupin"/>
</dbReference>
<dbReference type="CDD" id="cd07005">
    <property type="entry name" value="cupin_WbuC-like"/>
    <property type="match status" value="1"/>
</dbReference>
<dbReference type="Proteomes" id="UP001165275">
    <property type="component" value="Unassembled WGS sequence"/>
</dbReference>
<name>A0ABT0KAG0_9GAMM</name>
<evidence type="ECO:0000259" key="1">
    <source>
        <dbReference type="Pfam" id="PF19480"/>
    </source>
</evidence>
<evidence type="ECO:0000313" key="2">
    <source>
        <dbReference type="EMBL" id="MCL1028729.1"/>
    </source>
</evidence>
<dbReference type="InterPro" id="IPR011051">
    <property type="entry name" value="RmlC_Cupin_sf"/>
</dbReference>
<dbReference type="Gene3D" id="2.60.120.10">
    <property type="entry name" value="Jelly Rolls"/>
    <property type="match status" value="1"/>
</dbReference>
<dbReference type="RefSeq" id="WP_248945019.1">
    <property type="nucleotide sequence ID" value="NZ_CBCSGY010000005.1"/>
</dbReference>
<dbReference type="EMBL" id="JAGQDC010000004">
    <property type="protein sequence ID" value="MCL1028729.1"/>
    <property type="molecule type" value="Genomic_DNA"/>
</dbReference>
<keyword evidence="3" id="KW-1185">Reference proteome</keyword>
<sequence length="162" mass="18383">MKQITARDLTTMSEQAATLPRLRAHRTLHEELSDPVQRLAIAMEPGTYIRPHRHPQTWELLTPLRGRFVVLQFNDEGVVTQRTLLGEETKVLEMPAFTWHAVLSVDPGGVVFEVKQGPYQALSEEDCMHWAPPEGGEGIEAVMRWYATAKVGDRFYPSSFKP</sequence>
<evidence type="ECO:0000313" key="3">
    <source>
        <dbReference type="Proteomes" id="UP001165275"/>
    </source>
</evidence>
<dbReference type="InterPro" id="IPR027565">
    <property type="entry name" value="Cupin_WbuC"/>
</dbReference>
<feature type="domain" description="Cupin fold metalloprotein WbuC cupin" evidence="1">
    <location>
        <begin position="4"/>
        <end position="85"/>
    </location>
</feature>
<protein>
    <submittedName>
        <fullName evidence="2">WbuC family cupin fold metalloprotein</fullName>
    </submittedName>
</protein>
<accession>A0ABT0KAG0</accession>
<dbReference type="InterPro" id="IPR014710">
    <property type="entry name" value="RmlC-like_jellyroll"/>
</dbReference>